<dbReference type="HOGENOM" id="CLU_3370828_0_0_1"/>
<dbReference type="Ensembl" id="ENSCSAVT00000002871.1">
    <property type="protein sequence ID" value="ENSCSAVP00000002827.1"/>
    <property type="gene ID" value="ENSCSAVG00000001686.1"/>
</dbReference>
<name>H2YBX9_CIOSA</name>
<evidence type="ECO:0000256" key="1">
    <source>
        <dbReference type="SAM" id="Phobius"/>
    </source>
</evidence>
<dbReference type="InParanoid" id="H2YBX9"/>
<evidence type="ECO:0000313" key="3">
    <source>
        <dbReference type="Proteomes" id="UP000007875"/>
    </source>
</evidence>
<dbReference type="AlphaFoldDB" id="H2YBX9"/>
<protein>
    <submittedName>
        <fullName evidence="2">Uncharacterized protein</fullName>
    </submittedName>
</protein>
<keyword evidence="1" id="KW-0472">Membrane</keyword>
<proteinExistence type="predicted"/>
<organism evidence="2 3">
    <name type="scientific">Ciona savignyi</name>
    <name type="common">Pacific transparent sea squirt</name>
    <dbReference type="NCBI Taxonomy" id="51511"/>
    <lineage>
        <taxon>Eukaryota</taxon>
        <taxon>Metazoa</taxon>
        <taxon>Chordata</taxon>
        <taxon>Tunicata</taxon>
        <taxon>Ascidiacea</taxon>
        <taxon>Phlebobranchia</taxon>
        <taxon>Cionidae</taxon>
        <taxon>Ciona</taxon>
    </lineage>
</organism>
<reference evidence="3" key="1">
    <citation type="submission" date="2003-08" db="EMBL/GenBank/DDBJ databases">
        <authorList>
            <person name="Birren B."/>
            <person name="Nusbaum C."/>
            <person name="Abebe A."/>
            <person name="Abouelleil A."/>
            <person name="Adekoya E."/>
            <person name="Ait-zahra M."/>
            <person name="Allen N."/>
            <person name="Allen T."/>
            <person name="An P."/>
            <person name="Anderson M."/>
            <person name="Anderson S."/>
            <person name="Arachchi H."/>
            <person name="Armbruster J."/>
            <person name="Bachantsang P."/>
            <person name="Baldwin J."/>
            <person name="Barry A."/>
            <person name="Bayul T."/>
            <person name="Blitshsteyn B."/>
            <person name="Bloom T."/>
            <person name="Blye J."/>
            <person name="Boguslavskiy L."/>
            <person name="Borowsky M."/>
            <person name="Boukhgalter B."/>
            <person name="Brunache A."/>
            <person name="Butler J."/>
            <person name="Calixte N."/>
            <person name="Calvo S."/>
            <person name="Camarata J."/>
            <person name="Campo K."/>
            <person name="Chang J."/>
            <person name="Cheshatsang Y."/>
            <person name="Citroen M."/>
            <person name="Collymore A."/>
            <person name="Considine T."/>
            <person name="Cook A."/>
            <person name="Cooke P."/>
            <person name="Corum B."/>
            <person name="Cuomo C."/>
            <person name="David R."/>
            <person name="Dawoe T."/>
            <person name="Degray S."/>
            <person name="Dodge S."/>
            <person name="Dooley K."/>
            <person name="Dorje P."/>
            <person name="Dorjee K."/>
            <person name="Dorris L."/>
            <person name="Duffey N."/>
            <person name="Dupes A."/>
            <person name="Elkins T."/>
            <person name="Engels R."/>
            <person name="Erickson J."/>
            <person name="Farina A."/>
            <person name="Faro S."/>
            <person name="Ferreira P."/>
            <person name="Fischer H."/>
            <person name="Fitzgerald M."/>
            <person name="Foley K."/>
            <person name="Gage D."/>
            <person name="Galagan J."/>
            <person name="Gearin G."/>
            <person name="Gnerre S."/>
            <person name="Gnirke A."/>
            <person name="Goyette A."/>
            <person name="Graham J."/>
            <person name="Grandbois E."/>
            <person name="Gyaltsen K."/>
            <person name="Hafez N."/>
            <person name="Hagopian D."/>
            <person name="Hagos B."/>
            <person name="Hall J."/>
            <person name="Hatcher B."/>
            <person name="Heller A."/>
            <person name="Higgins H."/>
            <person name="Honan T."/>
            <person name="Horn A."/>
            <person name="Houde N."/>
            <person name="Hughes L."/>
            <person name="Hulme W."/>
            <person name="Husby E."/>
            <person name="Iliev I."/>
            <person name="Jaffe D."/>
            <person name="Jones C."/>
            <person name="Kamal M."/>
            <person name="Kamat A."/>
            <person name="Kamvysselis M."/>
            <person name="Karlsson E."/>
            <person name="Kells C."/>
            <person name="Kieu A."/>
            <person name="Kisner P."/>
            <person name="Kodira C."/>
            <person name="Kulbokas E."/>
            <person name="Labutti K."/>
            <person name="Lama D."/>
            <person name="Landers T."/>
            <person name="Leger J."/>
            <person name="Levine S."/>
            <person name="Lewis D."/>
            <person name="Lewis T."/>
            <person name="Lindblad-toh K."/>
            <person name="Liu X."/>
            <person name="Lokyitsang T."/>
            <person name="Lokyitsang Y."/>
            <person name="Lucien O."/>
            <person name="Lui A."/>
            <person name="Ma L.J."/>
            <person name="Mabbitt R."/>
            <person name="Macdonald J."/>
            <person name="Maclean C."/>
            <person name="Major J."/>
            <person name="Manning J."/>
            <person name="Marabella R."/>
            <person name="Maru K."/>
            <person name="Matthews C."/>
            <person name="Mauceli E."/>
            <person name="Mccarthy M."/>
            <person name="Mcdonough S."/>
            <person name="Mcghee T."/>
            <person name="Meldrim J."/>
            <person name="Meneus L."/>
            <person name="Mesirov J."/>
            <person name="Mihalev A."/>
            <person name="Mihova T."/>
            <person name="Mikkelsen T."/>
            <person name="Mlenga V."/>
            <person name="Moru K."/>
            <person name="Mozes J."/>
            <person name="Mulrain L."/>
            <person name="Munson G."/>
            <person name="Naylor J."/>
            <person name="Newes C."/>
            <person name="Nguyen C."/>
            <person name="Nguyen N."/>
            <person name="Nguyen T."/>
            <person name="Nicol R."/>
            <person name="Nielsen C."/>
            <person name="Nizzari M."/>
            <person name="Norbu C."/>
            <person name="Norbu N."/>
            <person name="O'donnell P."/>
            <person name="Okoawo O."/>
            <person name="O'leary S."/>
            <person name="Omotosho B."/>
            <person name="O'neill K."/>
            <person name="Osman S."/>
            <person name="Parker S."/>
            <person name="Perrin D."/>
            <person name="Phunkhang P."/>
            <person name="Piqani B."/>
            <person name="Purcell S."/>
            <person name="Rachupka T."/>
            <person name="Ramasamy U."/>
            <person name="Rameau R."/>
            <person name="Ray V."/>
            <person name="Raymond C."/>
            <person name="Retta R."/>
            <person name="Richardson S."/>
            <person name="Rise C."/>
            <person name="Rodriguez J."/>
            <person name="Rogers J."/>
            <person name="Rogov P."/>
            <person name="Rutman M."/>
            <person name="Schupbach R."/>
            <person name="Seaman C."/>
            <person name="Settipalli S."/>
            <person name="Sharpe T."/>
            <person name="Sheridan J."/>
            <person name="Sherpa N."/>
            <person name="Shi J."/>
            <person name="Smirnov S."/>
            <person name="Smith C."/>
            <person name="Sougnez C."/>
            <person name="Spencer B."/>
            <person name="Stalker J."/>
            <person name="Stange-thomann N."/>
            <person name="Stavropoulos S."/>
            <person name="Stetson K."/>
            <person name="Stone C."/>
            <person name="Stone S."/>
            <person name="Stubbs M."/>
            <person name="Talamas J."/>
            <person name="Tchuinga P."/>
            <person name="Tenzing P."/>
            <person name="Tesfaye S."/>
            <person name="Theodore J."/>
            <person name="Thoulutsang Y."/>
            <person name="Topham K."/>
            <person name="Towey S."/>
            <person name="Tsamla T."/>
            <person name="Tsomo N."/>
            <person name="Vallee D."/>
            <person name="Vassiliev H."/>
            <person name="Venkataraman V."/>
            <person name="Vinson J."/>
            <person name="Vo A."/>
            <person name="Wade C."/>
            <person name="Wang S."/>
            <person name="Wangchuk T."/>
            <person name="Wangdi T."/>
            <person name="Whittaker C."/>
            <person name="Wilkinson J."/>
            <person name="Wu Y."/>
            <person name="Wyman D."/>
            <person name="Yadav S."/>
            <person name="Yang S."/>
            <person name="Yang X."/>
            <person name="Yeager S."/>
            <person name="Yee E."/>
            <person name="Young G."/>
            <person name="Zainoun J."/>
            <person name="Zembeck L."/>
            <person name="Zimmer A."/>
            <person name="Zody M."/>
            <person name="Lander E."/>
        </authorList>
    </citation>
    <scope>NUCLEOTIDE SEQUENCE [LARGE SCALE GENOMIC DNA]</scope>
</reference>
<evidence type="ECO:0000313" key="2">
    <source>
        <dbReference type="Ensembl" id="ENSCSAVP00000002827.1"/>
    </source>
</evidence>
<keyword evidence="1" id="KW-1133">Transmembrane helix</keyword>
<dbReference type="Proteomes" id="UP000007875">
    <property type="component" value="Unassembled WGS sequence"/>
</dbReference>
<reference evidence="2" key="3">
    <citation type="submission" date="2025-09" db="UniProtKB">
        <authorList>
            <consortium name="Ensembl"/>
        </authorList>
    </citation>
    <scope>IDENTIFICATION</scope>
</reference>
<keyword evidence="3" id="KW-1185">Reference proteome</keyword>
<accession>H2YBX9</accession>
<reference evidence="2" key="2">
    <citation type="submission" date="2025-08" db="UniProtKB">
        <authorList>
            <consortium name="Ensembl"/>
        </authorList>
    </citation>
    <scope>IDENTIFICATION</scope>
</reference>
<feature type="transmembrane region" description="Helical" evidence="1">
    <location>
        <begin position="12"/>
        <end position="33"/>
    </location>
</feature>
<sequence length="35" mass="3959">MVALKQTYSSFILFVFARSFVYASTITFVAFAFPS</sequence>
<keyword evidence="1" id="KW-0812">Transmembrane</keyword>